<keyword evidence="2" id="KW-0472">Membrane</keyword>
<feature type="region of interest" description="Disordered" evidence="1">
    <location>
        <begin position="75"/>
        <end position="95"/>
    </location>
</feature>
<feature type="transmembrane region" description="Helical" evidence="2">
    <location>
        <begin position="131"/>
        <end position="149"/>
    </location>
</feature>
<evidence type="ECO:0000256" key="2">
    <source>
        <dbReference type="SAM" id="Phobius"/>
    </source>
</evidence>
<proteinExistence type="predicted"/>
<protein>
    <submittedName>
        <fullName evidence="3">Uncharacterized protein</fullName>
    </submittedName>
</protein>
<feature type="compositionally biased region" description="Polar residues" evidence="1">
    <location>
        <begin position="81"/>
        <end position="95"/>
    </location>
</feature>
<evidence type="ECO:0000313" key="3">
    <source>
        <dbReference type="EMBL" id="OUC42422.1"/>
    </source>
</evidence>
<dbReference type="AlphaFoldDB" id="A0A1Y3EBA3"/>
<keyword evidence="2" id="KW-1133">Transmembrane helix</keyword>
<name>A0A1Y3EBA3_9BILA</name>
<gene>
    <name evidence="3" type="ORF">D917_02962</name>
</gene>
<dbReference type="Proteomes" id="UP000243006">
    <property type="component" value="Unassembled WGS sequence"/>
</dbReference>
<evidence type="ECO:0000256" key="1">
    <source>
        <dbReference type="SAM" id="MobiDB-lite"/>
    </source>
</evidence>
<sequence length="154" mass="17151">MLCRISMNSAGEQQPLPKSISLHQFLDANGRRSPNVVVSCFSDWLTRFSRRHGPGISKMTTSISLSVVHEDCAIGSDGRSQETSPSVESNDVSPAQNGVMVKMRQKKTGRRWTEIDCCLCEIEAFYENEKIIIMIMIIVLYVVAVDVVSDQLVV</sequence>
<dbReference type="EMBL" id="LVZM01017516">
    <property type="protein sequence ID" value="OUC42422.1"/>
    <property type="molecule type" value="Genomic_DNA"/>
</dbReference>
<evidence type="ECO:0000313" key="4">
    <source>
        <dbReference type="Proteomes" id="UP000243006"/>
    </source>
</evidence>
<keyword evidence="2" id="KW-0812">Transmembrane</keyword>
<organism evidence="3 4">
    <name type="scientific">Trichinella nativa</name>
    <dbReference type="NCBI Taxonomy" id="6335"/>
    <lineage>
        <taxon>Eukaryota</taxon>
        <taxon>Metazoa</taxon>
        <taxon>Ecdysozoa</taxon>
        <taxon>Nematoda</taxon>
        <taxon>Enoplea</taxon>
        <taxon>Dorylaimia</taxon>
        <taxon>Trichinellida</taxon>
        <taxon>Trichinellidae</taxon>
        <taxon>Trichinella</taxon>
    </lineage>
</organism>
<comment type="caution">
    <text evidence="3">The sequence shown here is derived from an EMBL/GenBank/DDBJ whole genome shotgun (WGS) entry which is preliminary data.</text>
</comment>
<accession>A0A1Y3EBA3</accession>
<reference evidence="3 4" key="1">
    <citation type="submission" date="2015-04" db="EMBL/GenBank/DDBJ databases">
        <title>Draft genome of the roundworm Trichinella nativa.</title>
        <authorList>
            <person name="Mitreva M."/>
        </authorList>
    </citation>
    <scope>NUCLEOTIDE SEQUENCE [LARGE SCALE GENOMIC DNA]</scope>
    <source>
        <strain evidence="3 4">ISS45</strain>
    </source>
</reference>